<reference evidence="1" key="1">
    <citation type="journal article" date="2019" name="MBio">
        <title>Virus Genomes from Deep Sea Sediments Expand the Ocean Megavirome and Support Independent Origins of Viral Gigantism.</title>
        <authorList>
            <person name="Backstrom D."/>
            <person name="Yutin N."/>
            <person name="Jorgensen S.L."/>
            <person name="Dharamshi J."/>
            <person name="Homa F."/>
            <person name="Zaremba-Niedwiedzka K."/>
            <person name="Spang A."/>
            <person name="Wolf Y.I."/>
            <person name="Koonin E.V."/>
            <person name="Ettema T.J."/>
        </authorList>
    </citation>
    <scope>NUCLEOTIDE SEQUENCE</scope>
</reference>
<evidence type="ECO:0000313" key="1">
    <source>
        <dbReference type="EMBL" id="QBK87335.1"/>
    </source>
</evidence>
<name>A0A481YX23_9VIRU</name>
<protein>
    <submittedName>
        <fullName evidence="1">Uncharacterized protein</fullName>
    </submittedName>
</protein>
<sequence length="482" mass="48111">MTETYGKSADFGGQLAPGQLHPEIVADPGITTTLLRVDVNSDVVDIVFQSTISGSEKTALDAVVSAHTPAATNSIDNIAGYIELNSSLADAGSIRIVASNAAGGIDVDAGTGGIAVDTTNAISLDAAAASNFTTTTGNLTLDATAGLVNIDGGSGINIGTQAEAVPINIGTAAAARTITIGNTTGASGLDIDTGTGGFIVDTANGGPISLDATGTSCNFTLTSNGDAQDLTFALVGANNSSIIIDSQGTGSDAIRLNSGGGIDTDASGQINFVSSQNAGGAVTIDTATGGGGITFNSGSFGILMTVAFGGSCNIGDDTGTGDINLGTGARERDVSIGSTTTASSTSLRWGTGALRKYQPTHTSLSDAGATLTIAQLKTGILSITPTIDRTLTMPTAALSVTGLPGMAVDDSIEVIFINNSTPANEANITIAMGTGGTLVGNDEINPKENQTNTYKTSGSATYRMRFTNVTAATEAYTLYRIS</sequence>
<gene>
    <name evidence="1" type="ORF">LCMAC201_02450</name>
</gene>
<accession>A0A481YX23</accession>
<dbReference type="EMBL" id="MK500349">
    <property type="protein sequence ID" value="QBK87335.1"/>
    <property type="molecule type" value="Genomic_DNA"/>
</dbReference>
<proteinExistence type="predicted"/>
<organism evidence="1">
    <name type="scientific">Marseillevirus LCMAC201</name>
    <dbReference type="NCBI Taxonomy" id="2506605"/>
    <lineage>
        <taxon>Viruses</taxon>
        <taxon>Varidnaviria</taxon>
        <taxon>Bamfordvirae</taxon>
        <taxon>Nucleocytoviricota</taxon>
        <taxon>Megaviricetes</taxon>
        <taxon>Pimascovirales</taxon>
        <taxon>Pimascovirales incertae sedis</taxon>
        <taxon>Marseilleviridae</taxon>
    </lineage>
</organism>